<dbReference type="InterPro" id="IPR015797">
    <property type="entry name" value="NUDIX_hydrolase-like_dom_sf"/>
</dbReference>
<evidence type="ECO:0000256" key="1">
    <source>
        <dbReference type="ARBA" id="ARBA00005582"/>
    </source>
</evidence>
<dbReference type="GO" id="GO:0016787">
    <property type="term" value="F:hydrolase activity"/>
    <property type="evidence" value="ECO:0007669"/>
    <property type="project" value="UniProtKB-KW"/>
</dbReference>
<protein>
    <submittedName>
        <fullName evidence="4">NUDIX domain-containing protein</fullName>
    </submittedName>
</protein>
<evidence type="ECO:0000313" key="5">
    <source>
        <dbReference type="Proteomes" id="UP000607397"/>
    </source>
</evidence>
<dbReference type="AlphaFoldDB" id="A0A8K2A1U8"/>
<name>A0A8K2A1U8_9CYAN</name>
<accession>A0A8K2A1U8</accession>
<dbReference type="EMBL" id="WVIC01000036">
    <property type="protein sequence ID" value="NCJ07942.1"/>
    <property type="molecule type" value="Genomic_DNA"/>
</dbReference>
<dbReference type="InterPro" id="IPR000086">
    <property type="entry name" value="NUDIX_hydrolase_dom"/>
</dbReference>
<comment type="caution">
    <text evidence="4">The sequence shown here is derived from an EMBL/GenBank/DDBJ whole genome shotgun (WGS) entry which is preliminary data.</text>
</comment>
<reference evidence="4" key="1">
    <citation type="submission" date="2019-12" db="EMBL/GenBank/DDBJ databases">
        <title>High-Quality draft genome sequences of three cyanobacteria isolated from the limestone walls of the Old Cathedral of Coimbra.</title>
        <authorList>
            <person name="Tiago I."/>
            <person name="Soares F."/>
            <person name="Portugal A."/>
        </authorList>
    </citation>
    <scope>NUCLEOTIDE SEQUENCE [LARGE SCALE GENOMIC DNA]</scope>
    <source>
        <strain evidence="4">C</strain>
    </source>
</reference>
<dbReference type="PRINTS" id="PR00502">
    <property type="entry name" value="NUDIXFAMILY"/>
</dbReference>
<proteinExistence type="inferred from homology"/>
<dbReference type="PANTHER" id="PTHR43736">
    <property type="entry name" value="ADP-RIBOSE PYROPHOSPHATASE"/>
    <property type="match status" value="1"/>
</dbReference>
<comment type="similarity">
    <text evidence="1">Belongs to the Nudix hydrolase family.</text>
</comment>
<evidence type="ECO:0000256" key="2">
    <source>
        <dbReference type="ARBA" id="ARBA00022801"/>
    </source>
</evidence>
<evidence type="ECO:0000259" key="3">
    <source>
        <dbReference type="PROSITE" id="PS51462"/>
    </source>
</evidence>
<gene>
    <name evidence="4" type="ORF">GS597_15785</name>
</gene>
<organism evidence="4 5">
    <name type="scientific">Petrachloros mirabilis ULC683</name>
    <dbReference type="NCBI Taxonomy" id="2781853"/>
    <lineage>
        <taxon>Bacteria</taxon>
        <taxon>Bacillati</taxon>
        <taxon>Cyanobacteriota</taxon>
        <taxon>Cyanophyceae</taxon>
        <taxon>Synechococcales</taxon>
        <taxon>Petrachlorosaceae</taxon>
        <taxon>Petrachloros</taxon>
        <taxon>Petrachloros mirabilis</taxon>
    </lineage>
</organism>
<dbReference type="Proteomes" id="UP000607397">
    <property type="component" value="Unassembled WGS sequence"/>
</dbReference>
<dbReference type="SUPFAM" id="SSF55811">
    <property type="entry name" value="Nudix"/>
    <property type="match status" value="1"/>
</dbReference>
<keyword evidence="5" id="KW-1185">Reference proteome</keyword>
<dbReference type="Gene3D" id="3.90.79.10">
    <property type="entry name" value="Nucleoside Triphosphate Pyrophosphohydrolase"/>
    <property type="match status" value="1"/>
</dbReference>
<dbReference type="RefSeq" id="WP_161826420.1">
    <property type="nucleotide sequence ID" value="NZ_WVIC01000036.1"/>
</dbReference>
<feature type="domain" description="Nudix hydrolase" evidence="3">
    <location>
        <begin position="7"/>
        <end position="133"/>
    </location>
</feature>
<keyword evidence="2" id="KW-0378">Hydrolase</keyword>
<dbReference type="InterPro" id="IPR020476">
    <property type="entry name" value="Nudix_hydrolase"/>
</dbReference>
<dbReference type="PANTHER" id="PTHR43736:SF1">
    <property type="entry name" value="DIHYDRONEOPTERIN TRIPHOSPHATE DIPHOSPHATASE"/>
    <property type="match status" value="1"/>
</dbReference>
<evidence type="ECO:0000313" key="4">
    <source>
        <dbReference type="EMBL" id="NCJ07942.1"/>
    </source>
</evidence>
<dbReference type="CDD" id="cd18882">
    <property type="entry name" value="NUDIX_Hydrolase"/>
    <property type="match status" value="1"/>
</dbReference>
<dbReference type="Pfam" id="PF00293">
    <property type="entry name" value="NUDIX"/>
    <property type="match status" value="1"/>
</dbReference>
<sequence>MQAQPEPLALEVAIAILHQDDCFLMQLRDNIPTIIHPGVWGLFGGHLEPGETPENALRRELGEEISYRATTLVAFGQYSEPRVTRHVFVGALDIELKYLRLKEGWDFALLPPEAIRQGYYYSAKAKQSRPLGRPHQQILMDFLCQH</sequence>
<dbReference type="PROSITE" id="PS51462">
    <property type="entry name" value="NUDIX"/>
    <property type="match status" value="1"/>
</dbReference>